<sequence>MTQGETGERGKSGVRPRNARLPFRRSSDACPCVCVLEECSARAAARSHARLLAPLFSHKERRRALTLCKHEKSKDKTGQSVACLGGLALCVAVIAAAVAAAALAVPPFYYLDVSVPSTTDSIRYSRIFNIPPKSRHILQSASLPKSHSQLPFSITECRTCLLSLYNNLSVAFFSSLVSPFTSCPKKLSSFLPTYQSRSFAGPRNTQHTHAHWKTKKLCRSLI</sequence>
<keyword evidence="1" id="KW-1133">Transmembrane helix</keyword>
<gene>
    <name evidence="2" type="ORF">B0T26DRAFT_63152</name>
</gene>
<protein>
    <recommendedName>
        <fullName evidence="4">Transmembrane protein</fullName>
    </recommendedName>
</protein>
<organism evidence="2 3">
    <name type="scientific">Lasiosphaeria miniovina</name>
    <dbReference type="NCBI Taxonomy" id="1954250"/>
    <lineage>
        <taxon>Eukaryota</taxon>
        <taxon>Fungi</taxon>
        <taxon>Dikarya</taxon>
        <taxon>Ascomycota</taxon>
        <taxon>Pezizomycotina</taxon>
        <taxon>Sordariomycetes</taxon>
        <taxon>Sordariomycetidae</taxon>
        <taxon>Sordariales</taxon>
        <taxon>Lasiosphaeriaceae</taxon>
        <taxon>Lasiosphaeria</taxon>
    </lineage>
</organism>
<accession>A0AA40BHH0</accession>
<dbReference type="EMBL" id="JAUIRO010000001">
    <property type="protein sequence ID" value="KAK0734279.1"/>
    <property type="molecule type" value="Genomic_DNA"/>
</dbReference>
<dbReference type="RefSeq" id="XP_060303156.1">
    <property type="nucleotide sequence ID" value="XM_060436355.1"/>
</dbReference>
<name>A0AA40BHH0_9PEZI</name>
<dbReference type="AlphaFoldDB" id="A0AA40BHH0"/>
<keyword evidence="1" id="KW-0812">Transmembrane</keyword>
<dbReference type="Proteomes" id="UP001172101">
    <property type="component" value="Unassembled WGS sequence"/>
</dbReference>
<keyword evidence="1" id="KW-0472">Membrane</keyword>
<evidence type="ECO:0000313" key="2">
    <source>
        <dbReference type="EMBL" id="KAK0734279.1"/>
    </source>
</evidence>
<comment type="caution">
    <text evidence="2">The sequence shown here is derived from an EMBL/GenBank/DDBJ whole genome shotgun (WGS) entry which is preliminary data.</text>
</comment>
<reference evidence="2" key="1">
    <citation type="submission" date="2023-06" db="EMBL/GenBank/DDBJ databases">
        <title>Genome-scale phylogeny and comparative genomics of the fungal order Sordariales.</title>
        <authorList>
            <consortium name="Lawrence Berkeley National Laboratory"/>
            <person name="Hensen N."/>
            <person name="Bonometti L."/>
            <person name="Westerberg I."/>
            <person name="Brannstrom I.O."/>
            <person name="Guillou S."/>
            <person name="Cros-Aarteil S."/>
            <person name="Calhoun S."/>
            <person name="Haridas S."/>
            <person name="Kuo A."/>
            <person name="Mondo S."/>
            <person name="Pangilinan J."/>
            <person name="Riley R."/>
            <person name="LaButti K."/>
            <person name="Andreopoulos B."/>
            <person name="Lipzen A."/>
            <person name="Chen C."/>
            <person name="Yanf M."/>
            <person name="Daum C."/>
            <person name="Ng V."/>
            <person name="Clum A."/>
            <person name="Steindorff A."/>
            <person name="Ohm R."/>
            <person name="Martin F."/>
            <person name="Silar P."/>
            <person name="Natvig D."/>
            <person name="Lalanne C."/>
            <person name="Gautier V."/>
            <person name="Ament-velasquez S.L."/>
            <person name="Kruys A."/>
            <person name="Hutchinson M.I."/>
            <person name="Powell A.J."/>
            <person name="Barry K."/>
            <person name="Miller A.N."/>
            <person name="Grigoriev I.V."/>
            <person name="Debuchy R."/>
            <person name="Gladieux P."/>
            <person name="Thoren M.H."/>
            <person name="Johannesson H."/>
        </authorList>
    </citation>
    <scope>NUCLEOTIDE SEQUENCE</scope>
    <source>
        <strain evidence="2">SMH2392-1A</strain>
    </source>
</reference>
<dbReference type="GeneID" id="85319625"/>
<proteinExistence type="predicted"/>
<feature type="transmembrane region" description="Helical" evidence="1">
    <location>
        <begin position="81"/>
        <end position="109"/>
    </location>
</feature>
<keyword evidence="3" id="KW-1185">Reference proteome</keyword>
<evidence type="ECO:0000313" key="3">
    <source>
        <dbReference type="Proteomes" id="UP001172101"/>
    </source>
</evidence>
<evidence type="ECO:0000256" key="1">
    <source>
        <dbReference type="SAM" id="Phobius"/>
    </source>
</evidence>
<evidence type="ECO:0008006" key="4">
    <source>
        <dbReference type="Google" id="ProtNLM"/>
    </source>
</evidence>